<evidence type="ECO:0000256" key="5">
    <source>
        <dbReference type="ARBA" id="ARBA00023136"/>
    </source>
</evidence>
<reference evidence="9" key="1">
    <citation type="journal article" date="2014" name="Int. J. Syst. Evol. Microbiol.">
        <title>Complete genome sequence of Corynebacterium casei LMG S-19264T (=DSM 44701T), isolated from a smear-ripened cheese.</title>
        <authorList>
            <consortium name="US DOE Joint Genome Institute (JGI-PGF)"/>
            <person name="Walter F."/>
            <person name="Albersmeier A."/>
            <person name="Kalinowski J."/>
            <person name="Ruckert C."/>
        </authorList>
    </citation>
    <scope>NUCLEOTIDE SEQUENCE</scope>
    <source>
        <strain evidence="9">CGMCC 1.15448</strain>
    </source>
</reference>
<feature type="domain" description="MacB-like periplasmic core" evidence="8">
    <location>
        <begin position="123"/>
        <end position="340"/>
    </location>
</feature>
<feature type="transmembrane region" description="Helical" evidence="6">
    <location>
        <begin position="380"/>
        <end position="402"/>
    </location>
</feature>
<evidence type="ECO:0000256" key="4">
    <source>
        <dbReference type="ARBA" id="ARBA00022989"/>
    </source>
</evidence>
<evidence type="ECO:0000259" key="7">
    <source>
        <dbReference type="Pfam" id="PF02687"/>
    </source>
</evidence>
<gene>
    <name evidence="9" type="ORF">GCM10011511_27730</name>
</gene>
<feature type="domain" description="ABC3 transporter permease C-terminal" evidence="7">
    <location>
        <begin position="771"/>
        <end position="883"/>
    </location>
</feature>
<organism evidence="9 10">
    <name type="scientific">Puia dinghuensis</name>
    <dbReference type="NCBI Taxonomy" id="1792502"/>
    <lineage>
        <taxon>Bacteria</taxon>
        <taxon>Pseudomonadati</taxon>
        <taxon>Bacteroidota</taxon>
        <taxon>Chitinophagia</taxon>
        <taxon>Chitinophagales</taxon>
        <taxon>Chitinophagaceae</taxon>
        <taxon>Puia</taxon>
    </lineage>
</organism>
<keyword evidence="5 6" id="KW-0472">Membrane</keyword>
<feature type="domain" description="ABC3 transporter permease C-terminal" evidence="7">
    <location>
        <begin position="386"/>
        <end position="498"/>
    </location>
</feature>
<dbReference type="AlphaFoldDB" id="A0A8J2UDP0"/>
<keyword evidence="4 6" id="KW-1133">Transmembrane helix</keyword>
<keyword evidence="2" id="KW-1003">Cell membrane</keyword>
<feature type="transmembrane region" description="Helical" evidence="6">
    <location>
        <begin position="472"/>
        <end position="500"/>
    </location>
</feature>
<feature type="transmembrane region" description="Helical" evidence="6">
    <location>
        <begin position="820"/>
        <end position="839"/>
    </location>
</feature>
<dbReference type="Pfam" id="PF02687">
    <property type="entry name" value="FtsX"/>
    <property type="match status" value="2"/>
</dbReference>
<protein>
    <submittedName>
        <fullName evidence="9">ABC transporter permease</fullName>
    </submittedName>
</protein>
<dbReference type="InterPro" id="IPR025857">
    <property type="entry name" value="MacB_PCD"/>
</dbReference>
<dbReference type="GO" id="GO:0022857">
    <property type="term" value="F:transmembrane transporter activity"/>
    <property type="evidence" value="ECO:0007669"/>
    <property type="project" value="TreeGrafter"/>
</dbReference>
<proteinExistence type="predicted"/>
<feature type="transmembrane region" description="Helical" evidence="6">
    <location>
        <begin position="765"/>
        <end position="787"/>
    </location>
</feature>
<evidence type="ECO:0000313" key="10">
    <source>
        <dbReference type="Proteomes" id="UP000607559"/>
    </source>
</evidence>
<evidence type="ECO:0000256" key="1">
    <source>
        <dbReference type="ARBA" id="ARBA00004651"/>
    </source>
</evidence>
<dbReference type="PANTHER" id="PTHR30572:SF18">
    <property type="entry name" value="ABC-TYPE MACROLIDE FAMILY EXPORT SYSTEM PERMEASE COMPONENT 2"/>
    <property type="match status" value="1"/>
</dbReference>
<sequence length="891" mass="100286">MKEQNHIWILMARKLSGEATPEEIAELERFQQQHPEMTYSLQLLADLWRAQKPADPADATEADQAFSRHLTRMTLRDLQPSAAETSMPGAVAPRTPSRPQTRDLIRNYFITTLRSLRRNKGFTAINISGLAIGLASAIVLILWIRNELSFDQFHQKSDRIYIALTRAPLDGRPDVESRTPSVMGPVLKTGYPRQIEEVVRMNWVHAFVFSVGDKHQDIEGYLCDPGFFRLFSFPLLEGDTATALQSPRGVVLTARLAKKLFGNVDPLGRTVNVDSTHNFVVTAVMKDQPPNTRFQFEYLLPWSYTKEVHWEEPRWQSASIFTYVLMRPGVTEAMANQAMRMVIHSHAPDVRSEVFFHPMRKWHLYSNFVDGQATGGEINFVHMLAVIAGFILLIACINYMNLSTARSIRRARETGIRKIVGAGRGSLICRFLGESLVLAVVAGVLALGIVIIALPWFDHLVDTRLTIPYGDAWFWLGGLGFILFTGLLAGSYPAFYLSAFKPVKVLRGHFKTIHALVTPRRVLVVFQFAFAITFIICTIVIYRQFDYTWNRKTGYDKTGLAFVYIKGDIARNFAPIRNDLLNSGVVSTLTRSDAPISEIWSWNDGYTWPGKDPWQRTAFIQYHTDRNYVTTMGLKLLAGRDIDIGKYPADSTAILLNQEAVRRMSLADPIGTMLKENGNTWHVVGVINDFVTGSLFNSIVPIVIRGSSPTASFGTLTFRFAEHPPIGESEAKLTAILKKYNPNYPLEYYYVDKYDKAKLQGDVHFGTLAALFAGMAIFISCLGLFGLSAYMAESRLREVGVRKVLGASIMRLTALLSKDFLILVMIAFIIASPVAWWFMRQWLDGIPYHINMNWWIFALTGLLSILIAIGTVGYQAVRAALTNPVLVLRTD</sequence>
<feature type="transmembrane region" description="Helical" evidence="6">
    <location>
        <begin position="124"/>
        <end position="144"/>
    </location>
</feature>
<dbReference type="GO" id="GO:0005886">
    <property type="term" value="C:plasma membrane"/>
    <property type="evidence" value="ECO:0007669"/>
    <property type="project" value="UniProtKB-SubCell"/>
</dbReference>
<dbReference type="InterPro" id="IPR003838">
    <property type="entry name" value="ABC3_permease_C"/>
</dbReference>
<evidence type="ECO:0000256" key="2">
    <source>
        <dbReference type="ARBA" id="ARBA00022475"/>
    </source>
</evidence>
<comment type="subcellular location">
    <subcellularLocation>
        <location evidence="1">Cell membrane</location>
        <topology evidence="1">Multi-pass membrane protein</topology>
    </subcellularLocation>
</comment>
<feature type="transmembrane region" description="Helical" evidence="6">
    <location>
        <begin position="436"/>
        <end position="457"/>
    </location>
</feature>
<accession>A0A8J2UDP0</accession>
<dbReference type="Proteomes" id="UP000607559">
    <property type="component" value="Unassembled WGS sequence"/>
</dbReference>
<dbReference type="PANTHER" id="PTHR30572">
    <property type="entry name" value="MEMBRANE COMPONENT OF TRANSPORTER-RELATED"/>
    <property type="match status" value="1"/>
</dbReference>
<name>A0A8J2UDP0_9BACT</name>
<dbReference type="Pfam" id="PF12704">
    <property type="entry name" value="MacB_PCD"/>
    <property type="match status" value="1"/>
</dbReference>
<dbReference type="RefSeq" id="WP_188932602.1">
    <property type="nucleotide sequence ID" value="NZ_BMJC01000003.1"/>
</dbReference>
<reference evidence="9" key="2">
    <citation type="submission" date="2020-09" db="EMBL/GenBank/DDBJ databases">
        <authorList>
            <person name="Sun Q."/>
            <person name="Zhou Y."/>
        </authorList>
    </citation>
    <scope>NUCLEOTIDE SEQUENCE</scope>
    <source>
        <strain evidence="9">CGMCC 1.15448</strain>
    </source>
</reference>
<dbReference type="EMBL" id="BMJC01000003">
    <property type="protein sequence ID" value="GGB02896.1"/>
    <property type="molecule type" value="Genomic_DNA"/>
</dbReference>
<evidence type="ECO:0000256" key="3">
    <source>
        <dbReference type="ARBA" id="ARBA00022692"/>
    </source>
</evidence>
<evidence type="ECO:0000313" key="9">
    <source>
        <dbReference type="EMBL" id="GGB02896.1"/>
    </source>
</evidence>
<dbReference type="InterPro" id="IPR050250">
    <property type="entry name" value="Macrolide_Exporter_MacB"/>
</dbReference>
<feature type="transmembrane region" description="Helical" evidence="6">
    <location>
        <begin position="521"/>
        <end position="542"/>
    </location>
</feature>
<evidence type="ECO:0000256" key="6">
    <source>
        <dbReference type="SAM" id="Phobius"/>
    </source>
</evidence>
<keyword evidence="3 6" id="KW-0812">Transmembrane</keyword>
<evidence type="ECO:0000259" key="8">
    <source>
        <dbReference type="Pfam" id="PF12704"/>
    </source>
</evidence>
<keyword evidence="10" id="KW-1185">Reference proteome</keyword>
<comment type="caution">
    <text evidence="9">The sequence shown here is derived from an EMBL/GenBank/DDBJ whole genome shotgun (WGS) entry which is preliminary data.</text>
</comment>
<feature type="transmembrane region" description="Helical" evidence="6">
    <location>
        <begin position="854"/>
        <end position="874"/>
    </location>
</feature>